<sequence>MVKINMTNKLLVVSLFLIFFAHNVNAQETIATARPTLSIGPWVLPEHSFQWEQGAQYSDIEGEEWGYDAFFRAALSRSMEIRILIPTLESRAAVFGVKWMMLQPEGNKPGVGVSMNLANQNGELKVVGYRVAVNKKLTDNLIGFVNAGYASGGYFGDVTLAYALADKITITGEYWHHEDWKQLHASFIYLINSETQIDLNGGYLIDAGNDYTFGLGFSRRFKYNGPRNDG</sequence>
<keyword evidence="1" id="KW-0732">Signal</keyword>
<dbReference type="EMBL" id="FWYF01000002">
    <property type="protein sequence ID" value="SMD35247.1"/>
    <property type="molecule type" value="Genomic_DNA"/>
</dbReference>
<evidence type="ECO:0008006" key="4">
    <source>
        <dbReference type="Google" id="ProtNLM"/>
    </source>
</evidence>
<dbReference type="SUPFAM" id="SSF56935">
    <property type="entry name" value="Porins"/>
    <property type="match status" value="1"/>
</dbReference>
<name>A0A1W2GF22_REIFA</name>
<keyword evidence="3" id="KW-1185">Reference proteome</keyword>
<dbReference type="Proteomes" id="UP000192472">
    <property type="component" value="Unassembled WGS sequence"/>
</dbReference>
<dbReference type="STRING" id="692418.SAMN04488029_2416"/>
<evidence type="ECO:0000256" key="1">
    <source>
        <dbReference type="SAM" id="SignalP"/>
    </source>
</evidence>
<accession>A0A1W2GF22</accession>
<protein>
    <recommendedName>
        <fullName evidence="4">MetA-pathway of phenol degradation</fullName>
    </recommendedName>
</protein>
<feature type="signal peptide" evidence="1">
    <location>
        <begin position="1"/>
        <end position="26"/>
    </location>
</feature>
<organism evidence="2 3">
    <name type="scientific">Reichenbachiella faecimaris</name>
    <dbReference type="NCBI Taxonomy" id="692418"/>
    <lineage>
        <taxon>Bacteria</taxon>
        <taxon>Pseudomonadati</taxon>
        <taxon>Bacteroidota</taxon>
        <taxon>Cytophagia</taxon>
        <taxon>Cytophagales</taxon>
        <taxon>Reichenbachiellaceae</taxon>
        <taxon>Reichenbachiella</taxon>
    </lineage>
</organism>
<dbReference type="AlphaFoldDB" id="A0A1W2GF22"/>
<proteinExistence type="predicted"/>
<dbReference type="RefSeq" id="WP_084373062.1">
    <property type="nucleotide sequence ID" value="NZ_FWYF01000002.1"/>
</dbReference>
<gene>
    <name evidence="2" type="ORF">SAMN04488029_2416</name>
</gene>
<reference evidence="2 3" key="1">
    <citation type="submission" date="2017-04" db="EMBL/GenBank/DDBJ databases">
        <authorList>
            <person name="Afonso C.L."/>
            <person name="Miller P.J."/>
            <person name="Scott M.A."/>
            <person name="Spackman E."/>
            <person name="Goraichik I."/>
            <person name="Dimitrov K.M."/>
            <person name="Suarez D.L."/>
            <person name="Swayne D.E."/>
        </authorList>
    </citation>
    <scope>NUCLEOTIDE SEQUENCE [LARGE SCALE GENOMIC DNA]</scope>
    <source>
        <strain evidence="2 3">DSM 26133</strain>
    </source>
</reference>
<evidence type="ECO:0000313" key="3">
    <source>
        <dbReference type="Proteomes" id="UP000192472"/>
    </source>
</evidence>
<feature type="chain" id="PRO_5012981063" description="MetA-pathway of phenol degradation" evidence="1">
    <location>
        <begin position="27"/>
        <end position="230"/>
    </location>
</feature>
<evidence type="ECO:0000313" key="2">
    <source>
        <dbReference type="EMBL" id="SMD35247.1"/>
    </source>
</evidence>